<gene>
    <name evidence="2" type="ORF">M427DRAFT_160828</name>
</gene>
<feature type="compositionally biased region" description="Polar residues" evidence="1">
    <location>
        <begin position="143"/>
        <end position="153"/>
    </location>
</feature>
<feature type="compositionally biased region" description="Pro residues" evidence="1">
    <location>
        <begin position="102"/>
        <end position="118"/>
    </location>
</feature>
<accession>A0A138ZXN0</accession>
<evidence type="ECO:0000313" key="2">
    <source>
        <dbReference type="EMBL" id="KXS09256.1"/>
    </source>
</evidence>
<sequence>MQAKGGVVGGLETLSGRGGPVGQVNGTTAPVLGTQSQKPAEDPEAVKRREDLRRAAAEAAARRMKTVGAVDGGKVGGVAQTPSTTVQVPGAGFADFARFAPPRTPMPVPSLSPSPSAPPATRSSPLPASISPRPSLVGPPTTAPTHTRFSPQVPSGLLIDVGDAGSDGSRSGTPSTPAASGPPSPTTVSFPARYFRLRVPHDDPPAPILRRFARLRAAAMAAEPYPRNPPVPGPDSPHWHPSLLSGVWVSTSRRRDPGFVYVRAVESGREVWAFKLTGNNNVPRGKLSWRAFVDDDGIGAPSMGVEDEVEEDAETPWGLTGGAPINRIVGTVGGSTAVSWINVPGVVRRYVCKKQFAHPGYKNPSFSDGELLVISNDELCVYSYKHHHITRYMRMPEA</sequence>
<organism evidence="2 3">
    <name type="scientific">Gonapodya prolifera (strain JEL478)</name>
    <name type="common">Monoblepharis prolifera</name>
    <dbReference type="NCBI Taxonomy" id="1344416"/>
    <lineage>
        <taxon>Eukaryota</taxon>
        <taxon>Fungi</taxon>
        <taxon>Fungi incertae sedis</taxon>
        <taxon>Chytridiomycota</taxon>
        <taxon>Chytridiomycota incertae sedis</taxon>
        <taxon>Monoblepharidomycetes</taxon>
        <taxon>Monoblepharidales</taxon>
        <taxon>Gonapodyaceae</taxon>
        <taxon>Gonapodya</taxon>
    </lineage>
</organism>
<proteinExistence type="predicted"/>
<feature type="compositionally biased region" description="Basic and acidic residues" evidence="1">
    <location>
        <begin position="39"/>
        <end position="56"/>
    </location>
</feature>
<dbReference type="Proteomes" id="UP000070544">
    <property type="component" value="Unassembled WGS sequence"/>
</dbReference>
<dbReference type="AlphaFoldDB" id="A0A138ZXN0"/>
<dbReference type="EMBL" id="KQ965873">
    <property type="protein sequence ID" value="KXS09256.1"/>
    <property type="molecule type" value="Genomic_DNA"/>
</dbReference>
<protein>
    <submittedName>
        <fullName evidence="2">Uncharacterized protein</fullName>
    </submittedName>
</protein>
<name>A0A138ZXN0_GONPJ</name>
<feature type="compositionally biased region" description="Polar residues" evidence="1">
    <location>
        <begin position="24"/>
        <end position="38"/>
    </location>
</feature>
<dbReference type="STRING" id="1344416.A0A138ZXN0"/>
<dbReference type="OrthoDB" id="722566at2759"/>
<feature type="region of interest" description="Disordered" evidence="1">
    <location>
        <begin position="1"/>
        <end position="189"/>
    </location>
</feature>
<evidence type="ECO:0000256" key="1">
    <source>
        <dbReference type="SAM" id="MobiDB-lite"/>
    </source>
</evidence>
<dbReference type="Pfam" id="PF12014">
    <property type="entry name" value="Cyclin_D1_bind"/>
    <property type="match status" value="1"/>
</dbReference>
<reference evidence="2 3" key="1">
    <citation type="journal article" date="2015" name="Genome Biol. Evol.">
        <title>Phylogenomic analyses indicate that early fungi evolved digesting cell walls of algal ancestors of land plants.</title>
        <authorList>
            <person name="Chang Y."/>
            <person name="Wang S."/>
            <person name="Sekimoto S."/>
            <person name="Aerts A.L."/>
            <person name="Choi C."/>
            <person name="Clum A."/>
            <person name="LaButti K.M."/>
            <person name="Lindquist E.A."/>
            <person name="Yee Ngan C."/>
            <person name="Ohm R.A."/>
            <person name="Salamov A.A."/>
            <person name="Grigoriev I.V."/>
            <person name="Spatafora J.W."/>
            <person name="Berbee M.L."/>
        </authorList>
    </citation>
    <scope>NUCLEOTIDE SEQUENCE [LARGE SCALE GENOMIC DNA]</scope>
    <source>
        <strain evidence="2 3">JEL478</strain>
    </source>
</reference>
<keyword evidence="3" id="KW-1185">Reference proteome</keyword>
<evidence type="ECO:0000313" key="3">
    <source>
        <dbReference type="Proteomes" id="UP000070544"/>
    </source>
</evidence>
<feature type="compositionally biased region" description="Low complexity" evidence="1">
    <location>
        <begin position="119"/>
        <end position="129"/>
    </location>
</feature>